<dbReference type="Pfam" id="PF00534">
    <property type="entry name" value="Glycos_transf_1"/>
    <property type="match status" value="1"/>
</dbReference>
<dbReference type="PANTHER" id="PTHR12526">
    <property type="entry name" value="GLYCOSYLTRANSFERASE"/>
    <property type="match status" value="1"/>
</dbReference>
<organism evidence="2 3">
    <name type="scientific">Acinetobacter celticus</name>
    <dbReference type="NCBI Taxonomy" id="1891224"/>
    <lineage>
        <taxon>Bacteria</taxon>
        <taxon>Pseudomonadati</taxon>
        <taxon>Pseudomonadota</taxon>
        <taxon>Gammaproteobacteria</taxon>
        <taxon>Moraxellales</taxon>
        <taxon>Moraxellaceae</taxon>
        <taxon>Acinetobacter</taxon>
    </lineage>
</organism>
<evidence type="ECO:0000313" key="2">
    <source>
        <dbReference type="EMBL" id="ODA14596.1"/>
    </source>
</evidence>
<dbReference type="SUPFAM" id="SSF53756">
    <property type="entry name" value="UDP-Glycosyltransferase/glycogen phosphorylase"/>
    <property type="match status" value="1"/>
</dbReference>
<dbReference type="OrthoDB" id="6713459at2"/>
<sequence>MKIAFLLPSLRNLGPIIVVKDIVDRLSCKTGVSIDIFYFDDSNDDILKFNANCIKMDFFKKYDFEEYDVLHSHGIRPDLYTRLHNIKCFLISTQHNIIFEEFRISNSYMKSKLIEKIWFFGLRNKDIIVAIGNTAEKYYKDSLSVKNIINIPNGRDLNIKECVNDDDVLLIKEMKEKYICIGTCTRVIKRKGHEQIIKALPSLTNYCFILVGDGDYLMYLKKLAEDLGVSKRCLFLGYRSNAMAYLEYFDIFSQTSYAESISIALLEAASANKAIVCTDIPVNRDVFNDKEVAYFQPNNIKNLISAITNLSEKSDEFSKNAYEKYLFNYTQEIMADNYYNLYKSVFYEN</sequence>
<evidence type="ECO:0000259" key="1">
    <source>
        <dbReference type="Pfam" id="PF00534"/>
    </source>
</evidence>
<dbReference type="STRING" id="1891224.BBP83_02000"/>
<name>A0A1C3D0M4_9GAMM</name>
<dbReference type="GO" id="GO:0016757">
    <property type="term" value="F:glycosyltransferase activity"/>
    <property type="evidence" value="ECO:0007669"/>
    <property type="project" value="InterPro"/>
</dbReference>
<dbReference type="Gene3D" id="3.40.50.2000">
    <property type="entry name" value="Glycogen Phosphorylase B"/>
    <property type="match status" value="2"/>
</dbReference>
<accession>A0A1C3D0M4</accession>
<reference evidence="2 3" key="1">
    <citation type="submission" date="2016-07" db="EMBL/GenBank/DDBJ databases">
        <title>Acinetobacter sp. ANC 4603.</title>
        <authorList>
            <person name="Radolfova-Krizova L."/>
            <person name="Nemec A."/>
        </authorList>
    </citation>
    <scope>NUCLEOTIDE SEQUENCE [LARGE SCALE GENOMIC DNA]</scope>
    <source>
        <strain evidence="2 3">ANC 4603</strain>
    </source>
</reference>
<gene>
    <name evidence="2" type="ORF">BBP83_02000</name>
</gene>
<protein>
    <recommendedName>
        <fullName evidence="1">Glycosyl transferase family 1 domain-containing protein</fullName>
    </recommendedName>
</protein>
<evidence type="ECO:0000313" key="3">
    <source>
        <dbReference type="Proteomes" id="UP000186553"/>
    </source>
</evidence>
<dbReference type="Proteomes" id="UP000186553">
    <property type="component" value="Unassembled WGS sequence"/>
</dbReference>
<dbReference type="GO" id="GO:1901135">
    <property type="term" value="P:carbohydrate derivative metabolic process"/>
    <property type="evidence" value="ECO:0007669"/>
    <property type="project" value="UniProtKB-ARBA"/>
</dbReference>
<dbReference type="InterPro" id="IPR001296">
    <property type="entry name" value="Glyco_trans_1"/>
</dbReference>
<keyword evidence="3" id="KW-1185">Reference proteome</keyword>
<proteinExistence type="predicted"/>
<dbReference type="AlphaFoldDB" id="A0A1C3D0M4"/>
<dbReference type="CDD" id="cd03801">
    <property type="entry name" value="GT4_PimA-like"/>
    <property type="match status" value="1"/>
</dbReference>
<comment type="caution">
    <text evidence="2">The sequence shown here is derived from an EMBL/GenBank/DDBJ whole genome shotgun (WGS) entry which is preliminary data.</text>
</comment>
<dbReference type="RefSeq" id="WP_068885735.1">
    <property type="nucleotide sequence ID" value="NZ_CBCRUU010000016.1"/>
</dbReference>
<feature type="domain" description="Glycosyl transferase family 1" evidence="1">
    <location>
        <begin position="175"/>
        <end position="323"/>
    </location>
</feature>
<dbReference type="EMBL" id="MBDL01000001">
    <property type="protein sequence ID" value="ODA14596.1"/>
    <property type="molecule type" value="Genomic_DNA"/>
</dbReference>